<protein>
    <submittedName>
        <fullName evidence="2">Uncharacterized protein</fullName>
    </submittedName>
</protein>
<keyword evidence="1" id="KW-1133">Transmembrane helix</keyword>
<dbReference type="EMBL" id="LJVE01000102">
    <property type="protein sequence ID" value="KPL13470.1"/>
    <property type="molecule type" value="Genomic_DNA"/>
</dbReference>
<name>A0A0S8JXY6_UNCW3</name>
<evidence type="ECO:0000313" key="2">
    <source>
        <dbReference type="EMBL" id="KPL13470.1"/>
    </source>
</evidence>
<keyword evidence="1" id="KW-0812">Transmembrane</keyword>
<proteinExistence type="predicted"/>
<evidence type="ECO:0000313" key="3">
    <source>
        <dbReference type="Proteomes" id="UP000050975"/>
    </source>
</evidence>
<feature type="transmembrane region" description="Helical" evidence="1">
    <location>
        <begin position="9"/>
        <end position="28"/>
    </location>
</feature>
<sequence>MHKEVVQQVILKVFSVLIILGGLVRLVANRQTFQSFMIEELWVSHPYFIYTYRILGAFVVFIGIMMFVISLDPVSYRKILRVCGYCFLFISIVMLVAGCSLHMSFVHYAFDFIFCFFIAVICFSFAKNRT</sequence>
<feature type="transmembrane region" description="Helical" evidence="1">
    <location>
        <begin position="82"/>
        <end position="103"/>
    </location>
</feature>
<feature type="transmembrane region" description="Helical" evidence="1">
    <location>
        <begin position="109"/>
        <end position="126"/>
    </location>
</feature>
<dbReference type="Proteomes" id="UP000050975">
    <property type="component" value="Unassembled WGS sequence"/>
</dbReference>
<gene>
    <name evidence="2" type="ORF">AMJ74_05200</name>
</gene>
<feature type="transmembrane region" description="Helical" evidence="1">
    <location>
        <begin position="48"/>
        <end position="70"/>
    </location>
</feature>
<reference evidence="2 3" key="1">
    <citation type="journal article" date="2015" name="Microbiome">
        <title>Genomic resolution of linkages in carbon, nitrogen, and sulfur cycling among widespread estuary sediment bacteria.</title>
        <authorList>
            <person name="Baker B.J."/>
            <person name="Lazar C.S."/>
            <person name="Teske A.P."/>
            <person name="Dick G.J."/>
        </authorList>
    </citation>
    <scope>NUCLEOTIDE SEQUENCE [LARGE SCALE GENOMIC DNA]</scope>
    <source>
        <strain evidence="2">SM1_77</strain>
    </source>
</reference>
<organism evidence="2 3">
    <name type="scientific">candidate division WOR_3 bacterium SM1_77</name>
    <dbReference type="NCBI Taxonomy" id="1703778"/>
    <lineage>
        <taxon>Bacteria</taxon>
        <taxon>Bacteria division WOR-3</taxon>
    </lineage>
</organism>
<evidence type="ECO:0000256" key="1">
    <source>
        <dbReference type="SAM" id="Phobius"/>
    </source>
</evidence>
<comment type="caution">
    <text evidence="2">The sequence shown here is derived from an EMBL/GenBank/DDBJ whole genome shotgun (WGS) entry which is preliminary data.</text>
</comment>
<accession>A0A0S8JXY6</accession>
<keyword evidence="1" id="KW-0472">Membrane</keyword>
<dbReference type="AlphaFoldDB" id="A0A0S8JXY6"/>